<gene>
    <name evidence="1" type="ORF">OCA8868_01828</name>
</gene>
<evidence type="ECO:0000313" key="2">
    <source>
        <dbReference type="Proteomes" id="UP000203464"/>
    </source>
</evidence>
<name>A0A238K8B2_9RHOB</name>
<dbReference type="RefSeq" id="WP_093996262.1">
    <property type="nucleotide sequence ID" value="NZ_FXYD01000003.1"/>
</dbReference>
<dbReference type="CDD" id="cd20282">
    <property type="entry name" value="cupin_DddQ"/>
    <property type="match status" value="1"/>
</dbReference>
<keyword evidence="2" id="KW-1185">Reference proteome</keyword>
<dbReference type="EMBL" id="FXYD01000003">
    <property type="protein sequence ID" value="SMX39089.1"/>
    <property type="molecule type" value="Genomic_DNA"/>
</dbReference>
<dbReference type="InterPro" id="IPR011051">
    <property type="entry name" value="RmlC_Cupin_sf"/>
</dbReference>
<protein>
    <submittedName>
        <fullName evidence="1">Cupin domain protein</fullName>
    </submittedName>
</protein>
<dbReference type="Pfam" id="PF16867">
    <property type="entry name" value="DMSP_lyase"/>
    <property type="match status" value="1"/>
</dbReference>
<dbReference type="AlphaFoldDB" id="A0A238K8B2"/>
<reference evidence="2" key="1">
    <citation type="submission" date="2017-05" db="EMBL/GenBank/DDBJ databases">
        <authorList>
            <person name="Rodrigo-Torres L."/>
            <person name="Arahal R. D."/>
            <person name="Lucena T."/>
        </authorList>
    </citation>
    <scope>NUCLEOTIDE SEQUENCE [LARGE SCALE GENOMIC DNA]</scope>
    <source>
        <strain evidence="2">CECT 8868</strain>
    </source>
</reference>
<evidence type="ECO:0000313" key="1">
    <source>
        <dbReference type="EMBL" id="SMX39089.1"/>
    </source>
</evidence>
<dbReference type="InterPro" id="IPR014710">
    <property type="entry name" value="RmlC-like_jellyroll"/>
</dbReference>
<dbReference type="SUPFAM" id="SSF51182">
    <property type="entry name" value="RmlC-like cupins"/>
    <property type="match status" value="1"/>
</dbReference>
<dbReference type="InterPro" id="IPR031723">
    <property type="entry name" value="DMSP_lyase"/>
</dbReference>
<dbReference type="Proteomes" id="UP000203464">
    <property type="component" value="Unassembled WGS sequence"/>
</dbReference>
<dbReference type="Gene3D" id="2.60.120.10">
    <property type="entry name" value="Jelly Rolls"/>
    <property type="match status" value="1"/>
</dbReference>
<accession>A0A238K8B2</accession>
<proteinExistence type="predicted"/>
<dbReference type="GO" id="GO:0047869">
    <property type="term" value="F:dimethylpropiothetin dethiomethylase activity"/>
    <property type="evidence" value="ECO:0007669"/>
    <property type="project" value="InterPro"/>
</dbReference>
<organism evidence="1 2">
    <name type="scientific">Octadecabacter ascidiaceicola</name>
    <dbReference type="NCBI Taxonomy" id="1655543"/>
    <lineage>
        <taxon>Bacteria</taxon>
        <taxon>Pseudomonadati</taxon>
        <taxon>Pseudomonadota</taxon>
        <taxon>Alphaproteobacteria</taxon>
        <taxon>Rhodobacterales</taxon>
        <taxon>Roseobacteraceae</taxon>
        <taxon>Octadecabacter</taxon>
    </lineage>
</organism>
<sequence>MHGHTWNDLLAEVQSLHETSPSLQSFCPFPNDAAAQDVTPFHIVSTDLLQREEGLVSDRYGPLRDAFIAAAPHAQWRETYKDTDIGQDFLDRFGCYCLIGDGGAFTSESMRAYMVYMPAGLHYPWHDHVAEEIYFVVAGEAEFHRHGEASETLTAGDTSFHASSQPHAMTTHDHPVLALVLWRNGFDSGPKLTP</sequence>
<dbReference type="OrthoDB" id="9083851at2"/>